<dbReference type="EMBL" id="CP000545">
    <property type="protein sequence ID" value="ABM99988.1"/>
    <property type="molecule type" value="Genomic_DNA"/>
</dbReference>
<evidence type="ECO:0000313" key="3">
    <source>
        <dbReference type="Proteomes" id="UP000002283"/>
    </source>
</evidence>
<reference evidence="2 3" key="1">
    <citation type="submission" date="2007-01" db="EMBL/GenBank/DDBJ databases">
        <authorList>
            <person name="DeShazer D."/>
            <person name="Woods D.E."/>
            <person name="Nierman W.C."/>
        </authorList>
    </citation>
    <scope>NUCLEOTIDE SEQUENCE [LARGE SCALE GENOMIC DNA]</scope>
    <source>
        <strain evidence="2 3">NCTC 10229</strain>
    </source>
</reference>
<feature type="compositionally biased region" description="Low complexity" evidence="1">
    <location>
        <begin position="34"/>
        <end position="48"/>
    </location>
</feature>
<feature type="compositionally biased region" description="Polar residues" evidence="1">
    <location>
        <begin position="96"/>
        <end position="105"/>
    </location>
</feature>
<protein>
    <submittedName>
        <fullName evidence="2">Uncharacterized protein</fullName>
    </submittedName>
</protein>
<organism evidence="2 3">
    <name type="scientific">Burkholderia mallei (strain NCTC 10229)</name>
    <dbReference type="NCBI Taxonomy" id="412022"/>
    <lineage>
        <taxon>Bacteria</taxon>
        <taxon>Pseudomonadati</taxon>
        <taxon>Pseudomonadota</taxon>
        <taxon>Betaproteobacteria</taxon>
        <taxon>Burkholderiales</taxon>
        <taxon>Burkholderiaceae</taxon>
        <taxon>Burkholderia</taxon>
        <taxon>pseudomallei group</taxon>
    </lineage>
</organism>
<sequence length="105" mass="10969">MHPIRAASARRRHRAIARASRTGLAPDARRRRVPSASSAPGVSRSSPRAPACIAIAAAAAAGIEAEVETNAEADAAAHESRRGANPFAPHKHRTIRSLSGQARPV</sequence>
<name>A2RXY6_BURM9</name>
<evidence type="ECO:0000256" key="1">
    <source>
        <dbReference type="SAM" id="MobiDB-lite"/>
    </source>
</evidence>
<dbReference type="HOGENOM" id="CLU_2231508_0_0_4"/>
<feature type="region of interest" description="Disordered" evidence="1">
    <location>
        <begin position="70"/>
        <end position="105"/>
    </location>
</feature>
<proteinExistence type="predicted"/>
<dbReference type="KEGG" id="bml:BMA10229_0740"/>
<dbReference type="Proteomes" id="UP000002283">
    <property type="component" value="Chromosome II"/>
</dbReference>
<dbReference type="AlphaFoldDB" id="A2RXY6"/>
<feature type="region of interest" description="Disordered" evidence="1">
    <location>
        <begin position="1"/>
        <end position="48"/>
    </location>
</feature>
<accession>A2RXY6</accession>
<gene>
    <name evidence="2" type="ordered locus">BMA10229_0740</name>
</gene>
<evidence type="ECO:0000313" key="2">
    <source>
        <dbReference type="EMBL" id="ABM99988.1"/>
    </source>
</evidence>